<dbReference type="EMBL" id="ML736320">
    <property type="protein sequence ID" value="KAE8373294.1"/>
    <property type="molecule type" value="Genomic_DNA"/>
</dbReference>
<dbReference type="GO" id="GO:0016491">
    <property type="term" value="F:oxidoreductase activity"/>
    <property type="evidence" value="ECO:0007669"/>
    <property type="project" value="InterPro"/>
</dbReference>
<dbReference type="OrthoDB" id="1930760at2759"/>
<dbReference type="SUPFAM" id="SSF52833">
    <property type="entry name" value="Thioredoxin-like"/>
    <property type="match status" value="1"/>
</dbReference>
<gene>
    <name evidence="2" type="ORF">BDV26DRAFT_297073</name>
</gene>
<protein>
    <submittedName>
        <fullName evidence="2">Thioredoxin-like protein</fullName>
    </submittedName>
</protein>
<dbReference type="PANTHER" id="PTHR13887:SF41">
    <property type="entry name" value="THIOREDOXIN SUPERFAMILY PROTEIN"/>
    <property type="match status" value="1"/>
</dbReference>
<dbReference type="Proteomes" id="UP000326198">
    <property type="component" value="Unassembled WGS sequence"/>
</dbReference>
<reference evidence="2 3" key="1">
    <citation type="submission" date="2019-04" db="EMBL/GenBank/DDBJ databases">
        <title>Friends and foes A comparative genomics studyof 23 Aspergillus species from section Flavi.</title>
        <authorList>
            <consortium name="DOE Joint Genome Institute"/>
            <person name="Kjaerbolling I."/>
            <person name="Vesth T."/>
            <person name="Frisvad J.C."/>
            <person name="Nybo J.L."/>
            <person name="Theobald S."/>
            <person name="Kildgaard S."/>
            <person name="Isbrandt T."/>
            <person name="Kuo A."/>
            <person name="Sato A."/>
            <person name="Lyhne E.K."/>
            <person name="Kogle M.E."/>
            <person name="Wiebenga A."/>
            <person name="Kun R.S."/>
            <person name="Lubbers R.J."/>
            <person name="Makela M.R."/>
            <person name="Barry K."/>
            <person name="Chovatia M."/>
            <person name="Clum A."/>
            <person name="Daum C."/>
            <person name="Haridas S."/>
            <person name="He G."/>
            <person name="LaButti K."/>
            <person name="Lipzen A."/>
            <person name="Mondo S."/>
            <person name="Riley R."/>
            <person name="Salamov A."/>
            <person name="Simmons B.A."/>
            <person name="Magnuson J.K."/>
            <person name="Henrissat B."/>
            <person name="Mortensen U.H."/>
            <person name="Larsen T.O."/>
            <person name="Devries R.P."/>
            <person name="Grigoriev I.V."/>
            <person name="Machida M."/>
            <person name="Baker S.E."/>
            <person name="Andersen M.R."/>
        </authorList>
    </citation>
    <scope>NUCLEOTIDE SEQUENCE [LARGE SCALE GENOMIC DNA]</scope>
    <source>
        <strain evidence="2 3">IBT 29228</strain>
    </source>
</reference>
<name>A0A5N7ATW5_9EURO</name>
<evidence type="ECO:0000259" key="1">
    <source>
        <dbReference type="Pfam" id="PF01323"/>
    </source>
</evidence>
<dbReference type="InterPro" id="IPR001853">
    <property type="entry name" value="DSBA-like_thioredoxin_dom"/>
</dbReference>
<dbReference type="PANTHER" id="PTHR13887">
    <property type="entry name" value="GLUTATHIONE S-TRANSFERASE KAPPA"/>
    <property type="match status" value="1"/>
</dbReference>
<sequence>MAPIQIEIISDPICPWCYIGLRTLQRAIAIYQKTYPGGSRDQITIAWKPYFIDQVAPAQSELINDRMLRRMQDPRQVAAAQSRLKRAGQAVGLQLKFGGYIGSSREAHRLLYLVGEEKGGECQGQLAERLFQAQFEQEKDVSEREVLVAAAEQAGLGFEAQAWLDDAERGLHEAAREEGEMRAQGVVQGVPHFVIGDQHLEGAVDMEELMEALIATRG</sequence>
<evidence type="ECO:0000313" key="2">
    <source>
        <dbReference type="EMBL" id="KAE8373294.1"/>
    </source>
</evidence>
<feature type="domain" description="DSBA-like thioredoxin" evidence="1">
    <location>
        <begin position="5"/>
        <end position="213"/>
    </location>
</feature>
<accession>A0A5N7ATW5</accession>
<dbReference type="Pfam" id="PF01323">
    <property type="entry name" value="DSBA"/>
    <property type="match status" value="1"/>
</dbReference>
<dbReference type="CDD" id="cd03024">
    <property type="entry name" value="DsbA_FrnE"/>
    <property type="match status" value="1"/>
</dbReference>
<dbReference type="InterPro" id="IPR036249">
    <property type="entry name" value="Thioredoxin-like_sf"/>
</dbReference>
<proteinExistence type="predicted"/>
<dbReference type="Gene3D" id="3.40.30.10">
    <property type="entry name" value="Glutaredoxin"/>
    <property type="match status" value="1"/>
</dbReference>
<keyword evidence="3" id="KW-1185">Reference proteome</keyword>
<evidence type="ECO:0000313" key="3">
    <source>
        <dbReference type="Proteomes" id="UP000326198"/>
    </source>
</evidence>
<dbReference type="AlphaFoldDB" id="A0A5N7ATW5"/>
<organism evidence="2 3">
    <name type="scientific">Aspergillus bertholletiae</name>
    <dbReference type="NCBI Taxonomy" id="1226010"/>
    <lineage>
        <taxon>Eukaryota</taxon>
        <taxon>Fungi</taxon>
        <taxon>Dikarya</taxon>
        <taxon>Ascomycota</taxon>
        <taxon>Pezizomycotina</taxon>
        <taxon>Eurotiomycetes</taxon>
        <taxon>Eurotiomycetidae</taxon>
        <taxon>Eurotiales</taxon>
        <taxon>Aspergillaceae</taxon>
        <taxon>Aspergillus</taxon>
        <taxon>Aspergillus subgen. Circumdati</taxon>
    </lineage>
</organism>